<sequence length="138" mass="16374">MSFDDYSSSPLPQFEEKYISKLAYPHLLFIQIQRIMDAIDMGEDGKEELENLKALLKPSWREEIDAKMERYEKEMEKEINRIGKVKERVGITTYREMKRRAIVKYVRRYVQFVIEKLDEVGLLLIEEHTVLRGGGMIT</sequence>
<proteinExistence type="predicted"/>
<evidence type="ECO:0000256" key="1">
    <source>
        <dbReference type="SAM" id="Coils"/>
    </source>
</evidence>
<feature type="coiled-coil region" evidence="1">
    <location>
        <begin position="61"/>
        <end position="88"/>
    </location>
</feature>
<evidence type="ECO:0000313" key="2">
    <source>
        <dbReference type="EMBL" id="UYL64913.1"/>
    </source>
</evidence>
<organism evidence="2 3">
    <name type="scientific">Methanophagales virus PBV082</name>
    <dbReference type="NCBI Taxonomy" id="3071307"/>
    <lineage>
        <taxon>Viruses</taxon>
        <taxon>Viruses incertae sedis</taxon>
        <taxon>Itzamnaviridae</taxon>
        <taxon>Pletoitzamnavirus</taxon>
        <taxon>Pletoitzamnavirus pescaderoense</taxon>
    </lineage>
</organism>
<evidence type="ECO:0000313" key="3">
    <source>
        <dbReference type="Proteomes" id="UP001156272"/>
    </source>
</evidence>
<reference evidence="2 3" key="1">
    <citation type="submission" date="2022-09" db="EMBL/GenBank/DDBJ databases">
        <title>Evolutionary Diversification of Methanotrophic Ca. Methanophagales (ANME-1) and Their Expansive Virome.</title>
        <authorList>
            <person name="Laso-Perez R."/>
            <person name="Wu F."/>
            <person name="Cremiere A."/>
            <person name="Speth D.R."/>
            <person name="Magyar J.S."/>
            <person name="Krupovic M."/>
            <person name="Orphan V.J."/>
        </authorList>
    </citation>
    <scope>NUCLEOTIDE SEQUENCE [LARGE SCALE GENOMIC DNA]</scope>
    <source>
        <strain evidence="2">PBV082</strain>
    </source>
</reference>
<dbReference type="Proteomes" id="UP001156272">
    <property type="component" value="Segment"/>
</dbReference>
<accession>A0AA46TEB2</accession>
<keyword evidence="1" id="KW-0175">Coiled coil</keyword>
<protein>
    <submittedName>
        <fullName evidence="2">Uncharacterized protein</fullName>
    </submittedName>
</protein>
<gene>
    <name evidence="2" type="ORF">EJNHJLOP_00024</name>
</gene>
<keyword evidence="3" id="KW-1185">Reference proteome</keyword>
<name>A0AA46TEB2_9VIRU</name>
<dbReference type="EMBL" id="OP413839">
    <property type="protein sequence ID" value="UYL64913.1"/>
    <property type="molecule type" value="Genomic_DNA"/>
</dbReference>